<accession>A0A401S4F5</accession>
<organism evidence="1 2">
    <name type="scientific">Chiloscyllium punctatum</name>
    <name type="common">Brownbanded bambooshark</name>
    <name type="synonym">Hemiscyllium punctatum</name>
    <dbReference type="NCBI Taxonomy" id="137246"/>
    <lineage>
        <taxon>Eukaryota</taxon>
        <taxon>Metazoa</taxon>
        <taxon>Chordata</taxon>
        <taxon>Craniata</taxon>
        <taxon>Vertebrata</taxon>
        <taxon>Chondrichthyes</taxon>
        <taxon>Elasmobranchii</taxon>
        <taxon>Galeomorphii</taxon>
        <taxon>Galeoidea</taxon>
        <taxon>Orectolobiformes</taxon>
        <taxon>Hemiscylliidae</taxon>
        <taxon>Chiloscyllium</taxon>
    </lineage>
</organism>
<evidence type="ECO:0000313" key="1">
    <source>
        <dbReference type="EMBL" id="GCC25219.1"/>
    </source>
</evidence>
<evidence type="ECO:0008006" key="3">
    <source>
        <dbReference type="Google" id="ProtNLM"/>
    </source>
</evidence>
<dbReference type="InterPro" id="IPR029251">
    <property type="entry name" value="Faap100"/>
</dbReference>
<dbReference type="AlphaFoldDB" id="A0A401S4F5"/>
<comment type="caution">
    <text evidence="1">The sequence shown here is derived from an EMBL/GenBank/DDBJ whole genome shotgun (WGS) entry which is preliminary data.</text>
</comment>
<dbReference type="GO" id="GO:0043240">
    <property type="term" value="C:Fanconi anaemia nuclear complex"/>
    <property type="evidence" value="ECO:0007669"/>
    <property type="project" value="InterPro"/>
</dbReference>
<evidence type="ECO:0000313" key="2">
    <source>
        <dbReference type="Proteomes" id="UP000287033"/>
    </source>
</evidence>
<proteinExistence type="predicted"/>
<name>A0A401S4F5_CHIPU</name>
<dbReference type="Pfam" id="PF15146">
    <property type="entry name" value="FANCAA"/>
    <property type="match status" value="1"/>
</dbReference>
<dbReference type="STRING" id="137246.A0A401S4F5"/>
<dbReference type="PANTHER" id="PTHR14890:SF1">
    <property type="entry name" value="FANCONI ANEMIA CORE COMPLEX-ASSOCIATED PROTEIN 100"/>
    <property type="match status" value="1"/>
</dbReference>
<dbReference type="OrthoDB" id="6495021at2759"/>
<keyword evidence="2" id="KW-1185">Reference proteome</keyword>
<dbReference type="GO" id="GO:0036297">
    <property type="term" value="P:interstrand cross-link repair"/>
    <property type="evidence" value="ECO:0007669"/>
    <property type="project" value="InterPro"/>
</dbReference>
<dbReference type="EMBL" id="BEZZ01000080">
    <property type="protein sequence ID" value="GCC25219.1"/>
    <property type="molecule type" value="Genomic_DNA"/>
</dbReference>
<dbReference type="OMA" id="RVHHAVI"/>
<protein>
    <recommendedName>
        <fullName evidence="3">Fanconi anemia core complex-associated protein 100</fullName>
    </recommendedName>
</protein>
<dbReference type="Proteomes" id="UP000287033">
    <property type="component" value="Unassembled WGS sequence"/>
</dbReference>
<dbReference type="GO" id="GO:0005654">
    <property type="term" value="C:nucleoplasm"/>
    <property type="evidence" value="ECO:0007669"/>
    <property type="project" value="TreeGrafter"/>
</dbReference>
<sequence>MAGCRAKAVSYLEPVKLGPGLASGGVRLLGSPGRPCVWSRSEFVFVYQRDSGLLQIVYRFPSSVWHVEVDSRNERLFVLCAGSGIYSISLNHSLVEETEAGESLLAASQSECNRGSSMPRVCAISAERCIIRDPAICSFIVSDDIVVTVIKEAQKWRVTFLRLPPAGCELQSCRKIEDMDFAFHPNFPTCEKSPKMISQPVLRCIYPQPVKDSEKQLRDDDHMSLEPSLFSLLFSVDANMLNSPIVLFGLPDGQLCFVPIKCMSSEVRGHASRVTVLHHLEQPVVFIGALSIKQDGNNDPGHQPPLDKPSIPDGVVVIGKGGKIVIIKASLQMEIWFPNFIEYHVRGPVTSACCCASTLYYSTCWDFFSIEFVQRKTSCGVSGRTADERISQSDGILPSILTPISLNICGIVAVSTPSLTPNGDLNFVALTEKGKVMTCTLPSSSSAVESMNFKALSAGQRIKDLLAGIGSVTDRITSLKHVMQQKDKALKGLNQDFNICCGLLSSQEDQEKGTVSSKQLISCCVTAKWNRLLLQDSLVVSCILENFSDWPLEHKWSLCVKVIKQTSALTKSSDSTAFTYNFPITELVPGKKMEVTVPLNSASDDFIAFPVSIHCFLYYNLNSILTGNVNECPFPHSSLLAPGCSDNNGICLPLNTHVIDLLDCLHINGGGAAEVIPALNINRKSRTSDPLKIFLQSLMCFEADNVKNSEKLKGSFSVPASESIAKEPFSASIKLSPELLKAVLKDLGTGNGAITGSDVLQWLFSGNPEVATVRMQPLPMVHCTAPDDSRVRILSKQVAIADFFVDGPLSVLEIVMECSSLTTLCFLHQAITRRVQMLLEQSSPSSDSLPGFRVQCLRQLIHNAEGLLKEVQSLRDQLCVGVEINMSDTAAKLLQLYGQLRNTDLVIV</sequence>
<gene>
    <name evidence="1" type="ORF">chiPu_0003627</name>
</gene>
<reference evidence="1 2" key="1">
    <citation type="journal article" date="2018" name="Nat. Ecol. Evol.">
        <title>Shark genomes provide insights into elasmobranch evolution and the origin of vertebrates.</title>
        <authorList>
            <person name="Hara Y"/>
            <person name="Yamaguchi K"/>
            <person name="Onimaru K"/>
            <person name="Kadota M"/>
            <person name="Koyanagi M"/>
            <person name="Keeley SD"/>
            <person name="Tatsumi K"/>
            <person name="Tanaka K"/>
            <person name="Motone F"/>
            <person name="Kageyama Y"/>
            <person name="Nozu R"/>
            <person name="Adachi N"/>
            <person name="Nishimura O"/>
            <person name="Nakagawa R"/>
            <person name="Tanegashima C"/>
            <person name="Kiyatake I"/>
            <person name="Matsumoto R"/>
            <person name="Murakumo K"/>
            <person name="Nishida K"/>
            <person name="Terakita A"/>
            <person name="Kuratani S"/>
            <person name="Sato K"/>
            <person name="Hyodo S Kuraku.S."/>
        </authorList>
    </citation>
    <scope>NUCLEOTIDE SEQUENCE [LARGE SCALE GENOMIC DNA]</scope>
</reference>
<dbReference type="PANTHER" id="PTHR14890">
    <property type="entry name" value="FANCONI ANEMIA CORE COMPLEX-ASSOCIATED PROTEIN 100"/>
    <property type="match status" value="1"/>
</dbReference>